<dbReference type="Proteomes" id="UP000789920">
    <property type="component" value="Unassembled WGS sequence"/>
</dbReference>
<sequence>MNPATSTNTLKDGLPIGSEVISRSALEHDIRLLIVGYQKNSPIVE</sequence>
<protein>
    <submittedName>
        <fullName evidence="1">7781_t:CDS:1</fullName>
    </submittedName>
</protein>
<proteinExistence type="predicted"/>
<gene>
    <name evidence="1" type="ORF">RPERSI_LOCUS1132</name>
</gene>
<name>A0ACA9KNY0_9GLOM</name>
<evidence type="ECO:0000313" key="1">
    <source>
        <dbReference type="EMBL" id="CAG8484706.1"/>
    </source>
</evidence>
<organism evidence="1 2">
    <name type="scientific">Racocetra persica</name>
    <dbReference type="NCBI Taxonomy" id="160502"/>
    <lineage>
        <taxon>Eukaryota</taxon>
        <taxon>Fungi</taxon>
        <taxon>Fungi incertae sedis</taxon>
        <taxon>Mucoromycota</taxon>
        <taxon>Glomeromycotina</taxon>
        <taxon>Glomeromycetes</taxon>
        <taxon>Diversisporales</taxon>
        <taxon>Gigasporaceae</taxon>
        <taxon>Racocetra</taxon>
    </lineage>
</organism>
<accession>A0ACA9KNY0</accession>
<evidence type="ECO:0000313" key="2">
    <source>
        <dbReference type="Proteomes" id="UP000789920"/>
    </source>
</evidence>
<keyword evidence="2" id="KW-1185">Reference proteome</keyword>
<dbReference type="EMBL" id="CAJVQC010000968">
    <property type="protein sequence ID" value="CAG8484706.1"/>
    <property type="molecule type" value="Genomic_DNA"/>
</dbReference>
<reference evidence="1" key="1">
    <citation type="submission" date="2021-06" db="EMBL/GenBank/DDBJ databases">
        <authorList>
            <person name="Kallberg Y."/>
            <person name="Tangrot J."/>
            <person name="Rosling A."/>
        </authorList>
    </citation>
    <scope>NUCLEOTIDE SEQUENCE</scope>
    <source>
        <strain evidence="1">MA461A</strain>
    </source>
</reference>
<comment type="caution">
    <text evidence="1">The sequence shown here is derived from an EMBL/GenBank/DDBJ whole genome shotgun (WGS) entry which is preliminary data.</text>
</comment>